<accession>A0A1D1W7E2</accession>
<protein>
    <recommendedName>
        <fullName evidence="4">HAT C-terminal dimerisation domain-containing protein</fullName>
    </recommendedName>
</protein>
<dbReference type="GO" id="GO:0006357">
    <property type="term" value="P:regulation of transcription by RNA polymerase II"/>
    <property type="evidence" value="ECO:0007669"/>
    <property type="project" value="TreeGrafter"/>
</dbReference>
<dbReference type="GO" id="GO:0005634">
    <property type="term" value="C:nucleus"/>
    <property type="evidence" value="ECO:0007669"/>
    <property type="project" value="TreeGrafter"/>
</dbReference>
<reference evidence="2 3" key="1">
    <citation type="journal article" date="2016" name="Nat. Commun.">
        <title>Extremotolerant tardigrade genome and improved radiotolerance of human cultured cells by tardigrade-unique protein.</title>
        <authorList>
            <person name="Hashimoto T."/>
            <person name="Horikawa D.D."/>
            <person name="Saito Y."/>
            <person name="Kuwahara H."/>
            <person name="Kozuka-Hata H."/>
            <person name="Shin-I T."/>
            <person name="Minakuchi Y."/>
            <person name="Ohishi K."/>
            <person name="Motoyama A."/>
            <person name="Aizu T."/>
            <person name="Enomoto A."/>
            <person name="Kondo K."/>
            <person name="Tanaka S."/>
            <person name="Hara Y."/>
            <person name="Koshikawa S."/>
            <person name="Sagara H."/>
            <person name="Miura T."/>
            <person name="Yokobori S."/>
            <person name="Miyagawa K."/>
            <person name="Suzuki Y."/>
            <person name="Kubo T."/>
            <person name="Oyama M."/>
            <person name="Kohara Y."/>
            <person name="Fujiyama A."/>
            <person name="Arakawa K."/>
            <person name="Katayama T."/>
            <person name="Toyoda A."/>
            <person name="Kunieda T."/>
        </authorList>
    </citation>
    <scope>NUCLEOTIDE SEQUENCE [LARGE SCALE GENOMIC DNA]</scope>
    <source>
        <strain evidence="2 3">YOKOZUNA-1</strain>
    </source>
</reference>
<dbReference type="AlphaFoldDB" id="A0A1D1W7E2"/>
<sequence>MSAEGMEQDLERDEAERGSLADGENSAAESETDNDNPDRNEVKSLVDHCKRAAIVKHLKTTLKQESETRWHSMIDMLASVLSAYDELVVVLLEREEADLLPDRERIQEMHDLFAAVEPAPEILSASKKPTIHLVIPVYHNLIQHFEHIHPSDHDDIRALQVHALNVFKAELQPDDIHKAAVFLNPSMKHMSFLPESDRVKVVATVMEHVQQIGVPHYERALMPSSDIGAPKPKSIFDFSNLCKFSNENEVEKYIRMRNPPATQDLLAFWQQNEKELPCLSL</sequence>
<evidence type="ECO:0000313" key="2">
    <source>
        <dbReference type="EMBL" id="GAV09285.1"/>
    </source>
</evidence>
<feature type="compositionally biased region" description="Acidic residues" evidence="1">
    <location>
        <begin position="1"/>
        <end position="13"/>
    </location>
</feature>
<evidence type="ECO:0000256" key="1">
    <source>
        <dbReference type="SAM" id="MobiDB-lite"/>
    </source>
</evidence>
<dbReference type="OrthoDB" id="8845630at2759"/>
<dbReference type="InterPro" id="IPR012337">
    <property type="entry name" value="RNaseH-like_sf"/>
</dbReference>
<evidence type="ECO:0000313" key="3">
    <source>
        <dbReference type="Proteomes" id="UP000186922"/>
    </source>
</evidence>
<feature type="region of interest" description="Disordered" evidence="1">
    <location>
        <begin position="1"/>
        <end position="41"/>
    </location>
</feature>
<proteinExistence type="predicted"/>
<evidence type="ECO:0008006" key="4">
    <source>
        <dbReference type="Google" id="ProtNLM"/>
    </source>
</evidence>
<dbReference type="InterPro" id="IPR052717">
    <property type="entry name" value="Vacuolar_transposase_reg"/>
</dbReference>
<dbReference type="PANTHER" id="PTHR46169:SF29">
    <property type="entry name" value="DNA REPLICATION-RELATED ELEMENT FACTOR, ISOFORM A"/>
    <property type="match status" value="1"/>
</dbReference>
<comment type="caution">
    <text evidence="2">The sequence shown here is derived from an EMBL/GenBank/DDBJ whole genome shotgun (WGS) entry which is preliminary data.</text>
</comment>
<dbReference type="SUPFAM" id="SSF53098">
    <property type="entry name" value="Ribonuclease H-like"/>
    <property type="match status" value="1"/>
</dbReference>
<dbReference type="EMBL" id="BDGG01000021">
    <property type="protein sequence ID" value="GAV09285.1"/>
    <property type="molecule type" value="Genomic_DNA"/>
</dbReference>
<keyword evidence="3" id="KW-1185">Reference proteome</keyword>
<name>A0A1D1W7E2_RAMVA</name>
<gene>
    <name evidence="2" type="primary">RvY_18854-1</name>
    <name evidence="2" type="synonym">RvY_18854.1</name>
    <name evidence="2" type="ORF">RvY_18854</name>
</gene>
<organism evidence="2 3">
    <name type="scientific">Ramazzottius varieornatus</name>
    <name type="common">Water bear</name>
    <name type="synonym">Tardigrade</name>
    <dbReference type="NCBI Taxonomy" id="947166"/>
    <lineage>
        <taxon>Eukaryota</taxon>
        <taxon>Metazoa</taxon>
        <taxon>Ecdysozoa</taxon>
        <taxon>Tardigrada</taxon>
        <taxon>Eutardigrada</taxon>
        <taxon>Parachela</taxon>
        <taxon>Hypsibioidea</taxon>
        <taxon>Ramazzottiidae</taxon>
        <taxon>Ramazzottius</taxon>
    </lineage>
</organism>
<dbReference type="Proteomes" id="UP000186922">
    <property type="component" value="Unassembled WGS sequence"/>
</dbReference>
<dbReference type="PANTHER" id="PTHR46169">
    <property type="entry name" value="DNA REPLICATION-RELATED ELEMENT FACTOR, ISOFORM A"/>
    <property type="match status" value="1"/>
</dbReference>